<comment type="subcellular location">
    <subcellularLocation>
        <location evidence="1 5">Periplasm</location>
    </subcellularLocation>
</comment>
<comment type="function">
    <text evidence="5">Required for the activity of the bacterial periplasmic transport system of putrescine.</text>
</comment>
<dbReference type="GO" id="GO:0042597">
    <property type="term" value="C:periplasmic space"/>
    <property type="evidence" value="ECO:0007669"/>
    <property type="project" value="UniProtKB-SubCell"/>
</dbReference>
<dbReference type="PANTHER" id="PTHR30222:SF12">
    <property type="entry name" value="NORSPERMIDINE SENSOR"/>
    <property type="match status" value="1"/>
</dbReference>
<dbReference type="AlphaFoldDB" id="A0A9E5JQ36"/>
<keyword evidence="2 5" id="KW-0813">Transport</keyword>
<dbReference type="Gene3D" id="3.40.190.10">
    <property type="entry name" value="Periplasmic binding protein-like II"/>
    <property type="match status" value="2"/>
</dbReference>
<comment type="caution">
    <text evidence="7">The sequence shown here is derived from an EMBL/GenBank/DDBJ whole genome shotgun (WGS) entry which is preliminary data.</text>
</comment>
<feature type="chain" id="PRO_5038890677" description="Putrescine-binding periplasmic protein" evidence="6">
    <location>
        <begin position="22"/>
        <end position="367"/>
    </location>
</feature>
<evidence type="ECO:0000256" key="5">
    <source>
        <dbReference type="PIRNR" id="PIRNR019574"/>
    </source>
</evidence>
<dbReference type="EMBL" id="JAAONZ010000002">
    <property type="protein sequence ID" value="NHO64542.1"/>
    <property type="molecule type" value="Genomic_DNA"/>
</dbReference>
<evidence type="ECO:0000256" key="4">
    <source>
        <dbReference type="ARBA" id="ARBA00022764"/>
    </source>
</evidence>
<name>A0A9E5JQ36_9GAMM</name>
<evidence type="ECO:0000313" key="8">
    <source>
        <dbReference type="Proteomes" id="UP000787472"/>
    </source>
</evidence>
<dbReference type="Proteomes" id="UP000787472">
    <property type="component" value="Unassembled WGS sequence"/>
</dbReference>
<dbReference type="InterPro" id="IPR001188">
    <property type="entry name" value="Sperm_putr-bd"/>
</dbReference>
<evidence type="ECO:0000256" key="2">
    <source>
        <dbReference type="ARBA" id="ARBA00022448"/>
    </source>
</evidence>
<dbReference type="PIRSF" id="PIRSF019574">
    <property type="entry name" value="Periplasmic_polyamine_BP"/>
    <property type="match status" value="1"/>
</dbReference>
<feature type="signal peptide" evidence="6">
    <location>
        <begin position="1"/>
        <end position="21"/>
    </location>
</feature>
<dbReference type="GO" id="GO:0019808">
    <property type="term" value="F:polyamine binding"/>
    <property type="evidence" value="ECO:0007669"/>
    <property type="project" value="InterPro"/>
</dbReference>
<sequence>MWLKRLSWVVLLSLGTVWVQADEPPILNVYNWTDYITDDVLDQFERETGIKVNYHTYESNDELNRAIASNSTEMDVIGPSGEFLPFHEEKGSLLRLDKSLLPNLANLEPTLQDKMSTYDPGNQYAIPYLWGSVGIGYNVKKIRAKLGDETALATWGSFFDPEFMAQFANCGINLLGSQEDIFDISLKYLGYDPQQHKRAYHYQVANLLAKIRPYISSFDSSDYIDDLASGKICVTLAWSGDVDLARERARELNSKVELKYVTPNEGTALWIDTMAISAKAKHPGNAHQFLNFLMRPDVIADISNYARYANANQKATALVDASMRNDPNIYMSDANMENTWLSYTPDKETLELREKIWSRLVVDRFSD</sequence>
<dbReference type="SUPFAM" id="SSF53850">
    <property type="entry name" value="Periplasmic binding protein-like II"/>
    <property type="match status" value="1"/>
</dbReference>
<reference evidence="7" key="1">
    <citation type="submission" date="2020-03" db="EMBL/GenBank/DDBJ databases">
        <authorList>
            <person name="Guo F."/>
        </authorList>
    </citation>
    <scope>NUCLEOTIDE SEQUENCE</scope>
    <source>
        <strain evidence="7">JCM 30134</strain>
    </source>
</reference>
<keyword evidence="3 6" id="KW-0732">Signal</keyword>
<evidence type="ECO:0000313" key="7">
    <source>
        <dbReference type="EMBL" id="NHO64542.1"/>
    </source>
</evidence>
<dbReference type="Pfam" id="PF13416">
    <property type="entry name" value="SBP_bac_8"/>
    <property type="match status" value="1"/>
</dbReference>
<gene>
    <name evidence="7" type="ORF">G8770_03145</name>
</gene>
<keyword evidence="8" id="KW-1185">Reference proteome</keyword>
<accession>A0A9E5JQ36</accession>
<dbReference type="RefSeq" id="WP_167181686.1">
    <property type="nucleotide sequence ID" value="NZ_JAAONZ010000002.1"/>
</dbReference>
<dbReference type="GO" id="GO:0015846">
    <property type="term" value="P:polyamine transport"/>
    <property type="evidence" value="ECO:0007669"/>
    <property type="project" value="InterPro"/>
</dbReference>
<protein>
    <recommendedName>
        <fullName evidence="5">Putrescine-binding periplasmic protein</fullName>
    </recommendedName>
</protein>
<dbReference type="InterPro" id="IPR006059">
    <property type="entry name" value="SBP"/>
</dbReference>
<evidence type="ECO:0000256" key="1">
    <source>
        <dbReference type="ARBA" id="ARBA00004418"/>
    </source>
</evidence>
<keyword evidence="4 5" id="KW-0574">Periplasm</keyword>
<dbReference type="PANTHER" id="PTHR30222">
    <property type="entry name" value="SPERMIDINE/PUTRESCINE-BINDING PERIPLASMIC PROTEIN"/>
    <property type="match status" value="1"/>
</dbReference>
<dbReference type="PRINTS" id="PR00909">
    <property type="entry name" value="SPERMDNBNDNG"/>
</dbReference>
<organism evidence="7 8">
    <name type="scientific">Pseudomaricurvus hydrocarbonicus</name>
    <dbReference type="NCBI Taxonomy" id="1470433"/>
    <lineage>
        <taxon>Bacteria</taxon>
        <taxon>Pseudomonadati</taxon>
        <taxon>Pseudomonadota</taxon>
        <taxon>Gammaproteobacteria</taxon>
        <taxon>Cellvibrionales</taxon>
        <taxon>Cellvibrionaceae</taxon>
        <taxon>Pseudomaricurvus</taxon>
    </lineage>
</organism>
<evidence type="ECO:0000256" key="3">
    <source>
        <dbReference type="ARBA" id="ARBA00022729"/>
    </source>
</evidence>
<proteinExistence type="inferred from homology"/>
<evidence type="ECO:0000256" key="6">
    <source>
        <dbReference type="SAM" id="SignalP"/>
    </source>
</evidence>
<comment type="similarity">
    <text evidence="5">Belongs to the bacterial solute-binding protein PotD/PotF family.</text>
</comment>